<evidence type="ECO:0000313" key="1">
    <source>
        <dbReference type="EMBL" id="OJT04876.1"/>
    </source>
</evidence>
<keyword evidence="2" id="KW-1185">Reference proteome</keyword>
<organism evidence="1 2">
    <name type="scientific">Trametes pubescens</name>
    <name type="common">White-rot fungus</name>
    <dbReference type="NCBI Taxonomy" id="154538"/>
    <lineage>
        <taxon>Eukaryota</taxon>
        <taxon>Fungi</taxon>
        <taxon>Dikarya</taxon>
        <taxon>Basidiomycota</taxon>
        <taxon>Agaricomycotina</taxon>
        <taxon>Agaricomycetes</taxon>
        <taxon>Polyporales</taxon>
        <taxon>Polyporaceae</taxon>
        <taxon>Trametes</taxon>
    </lineage>
</organism>
<reference evidence="1 2" key="1">
    <citation type="submission" date="2016-10" db="EMBL/GenBank/DDBJ databases">
        <title>Genome sequence of the basidiomycete white-rot fungus Trametes pubescens.</title>
        <authorList>
            <person name="Makela M.R."/>
            <person name="Granchi Z."/>
            <person name="Peng M."/>
            <person name="De Vries R.P."/>
            <person name="Grigoriev I."/>
            <person name="Riley R."/>
            <person name="Hilden K."/>
        </authorList>
    </citation>
    <scope>NUCLEOTIDE SEQUENCE [LARGE SCALE GENOMIC DNA]</scope>
    <source>
        <strain evidence="1 2">FBCC735</strain>
    </source>
</reference>
<protein>
    <submittedName>
        <fullName evidence="1">Uncharacterized protein</fullName>
    </submittedName>
</protein>
<comment type="caution">
    <text evidence="1">The sequence shown here is derived from an EMBL/GenBank/DDBJ whole genome shotgun (WGS) entry which is preliminary data.</text>
</comment>
<dbReference type="AlphaFoldDB" id="A0A1M2VBI0"/>
<dbReference type="EMBL" id="MNAD01001512">
    <property type="protein sequence ID" value="OJT04876.1"/>
    <property type="molecule type" value="Genomic_DNA"/>
</dbReference>
<sequence length="83" mass="9412">MTGREVWPSLPDRMDLKDKCGRAYAEEHGMESRNEFELWYKEKSHYYKKKLSVLDPAAASVKLATTEPAKSGMSSAEQASVEQ</sequence>
<accession>A0A1M2VBI0</accession>
<proteinExistence type="predicted"/>
<dbReference type="Proteomes" id="UP000184267">
    <property type="component" value="Unassembled WGS sequence"/>
</dbReference>
<evidence type="ECO:0000313" key="2">
    <source>
        <dbReference type="Proteomes" id="UP000184267"/>
    </source>
</evidence>
<name>A0A1M2VBI0_TRAPU</name>
<gene>
    <name evidence="1" type="ORF">TRAPUB_4371</name>
</gene>